<dbReference type="Proteomes" id="UP000663879">
    <property type="component" value="Unassembled WGS sequence"/>
</dbReference>
<sequence length="229" mass="26389">MVKNCPKCQVNTDSTKYEPLNPTELPDGPWKLVSIDFYGPLKCGKHLMVLVCEYSRYPIVYVISSTSCTTMPPDPYYDPEPYKVIKIYGSMIIIERNGKVLHRNSSFLKAFLSSNEQATSKNKLIMNHRNILLFEDQESEVQASDKDLNKVSENVEEEFFDIIGASGETERKEDDELNETNENVDNSNEEEEKELEKINERPKRTSKKPDFFGNPIYHGPKPKHNPNYV</sequence>
<name>A0A814P421_9BILA</name>
<dbReference type="AlphaFoldDB" id="A0A814P421"/>
<reference evidence="2" key="1">
    <citation type="submission" date="2021-02" db="EMBL/GenBank/DDBJ databases">
        <authorList>
            <person name="Nowell W R."/>
        </authorList>
    </citation>
    <scope>NUCLEOTIDE SEQUENCE</scope>
    <source>
        <strain evidence="2">Ploen Becks lab</strain>
    </source>
</reference>
<dbReference type="PANTHER" id="PTHR37984">
    <property type="entry name" value="PROTEIN CBG26694"/>
    <property type="match status" value="1"/>
</dbReference>
<gene>
    <name evidence="2" type="ORF">OXX778_LOCUS21226</name>
</gene>
<dbReference type="InterPro" id="IPR036397">
    <property type="entry name" value="RNaseH_sf"/>
</dbReference>
<evidence type="ECO:0000313" key="3">
    <source>
        <dbReference type="Proteomes" id="UP000663879"/>
    </source>
</evidence>
<dbReference type="EMBL" id="CAJNOC010007640">
    <property type="protein sequence ID" value="CAF1102545.1"/>
    <property type="molecule type" value="Genomic_DNA"/>
</dbReference>
<evidence type="ECO:0000256" key="1">
    <source>
        <dbReference type="SAM" id="MobiDB-lite"/>
    </source>
</evidence>
<organism evidence="2 3">
    <name type="scientific">Brachionus calyciflorus</name>
    <dbReference type="NCBI Taxonomy" id="104777"/>
    <lineage>
        <taxon>Eukaryota</taxon>
        <taxon>Metazoa</taxon>
        <taxon>Spiralia</taxon>
        <taxon>Gnathifera</taxon>
        <taxon>Rotifera</taxon>
        <taxon>Eurotatoria</taxon>
        <taxon>Monogononta</taxon>
        <taxon>Pseudotrocha</taxon>
        <taxon>Ploima</taxon>
        <taxon>Brachionidae</taxon>
        <taxon>Brachionus</taxon>
    </lineage>
</organism>
<accession>A0A814P421</accession>
<proteinExistence type="predicted"/>
<dbReference type="PANTHER" id="PTHR37984:SF11">
    <property type="entry name" value="INTEGRASE CATALYTIC DOMAIN-CONTAINING PROTEIN"/>
    <property type="match status" value="1"/>
</dbReference>
<evidence type="ECO:0000313" key="2">
    <source>
        <dbReference type="EMBL" id="CAF1102545.1"/>
    </source>
</evidence>
<feature type="compositionally biased region" description="Basic residues" evidence="1">
    <location>
        <begin position="220"/>
        <end position="229"/>
    </location>
</feature>
<protein>
    <submittedName>
        <fullName evidence="2">Uncharacterized protein</fullName>
    </submittedName>
</protein>
<comment type="caution">
    <text evidence="2">The sequence shown here is derived from an EMBL/GenBank/DDBJ whole genome shotgun (WGS) entry which is preliminary data.</text>
</comment>
<keyword evidence="3" id="KW-1185">Reference proteome</keyword>
<dbReference type="Gene3D" id="3.30.420.10">
    <property type="entry name" value="Ribonuclease H-like superfamily/Ribonuclease H"/>
    <property type="match status" value="1"/>
</dbReference>
<dbReference type="GO" id="GO:0003676">
    <property type="term" value="F:nucleic acid binding"/>
    <property type="evidence" value="ECO:0007669"/>
    <property type="project" value="InterPro"/>
</dbReference>
<dbReference type="InterPro" id="IPR050951">
    <property type="entry name" value="Retrovirus_Pol_polyprotein"/>
</dbReference>
<dbReference type="OrthoDB" id="5983107at2759"/>
<feature type="compositionally biased region" description="Basic and acidic residues" evidence="1">
    <location>
        <begin position="194"/>
        <end position="210"/>
    </location>
</feature>
<feature type="region of interest" description="Disordered" evidence="1">
    <location>
        <begin position="162"/>
        <end position="229"/>
    </location>
</feature>